<feature type="region of interest" description="Disordered" evidence="1">
    <location>
        <begin position="23"/>
        <end position="53"/>
    </location>
</feature>
<comment type="caution">
    <text evidence="2">The sequence shown here is derived from an EMBL/GenBank/DDBJ whole genome shotgun (WGS) entry which is preliminary data.</text>
</comment>
<dbReference type="EMBL" id="JARKHS020005872">
    <property type="protein sequence ID" value="KAK8783110.1"/>
    <property type="molecule type" value="Genomic_DNA"/>
</dbReference>
<gene>
    <name evidence="2" type="ORF">V5799_015541</name>
</gene>
<dbReference type="SUPFAM" id="SSF52047">
    <property type="entry name" value="RNI-like"/>
    <property type="match status" value="1"/>
</dbReference>
<dbReference type="Proteomes" id="UP001321473">
    <property type="component" value="Unassembled WGS sequence"/>
</dbReference>
<evidence type="ECO:0000313" key="3">
    <source>
        <dbReference type="Proteomes" id="UP001321473"/>
    </source>
</evidence>
<reference evidence="2 3" key="1">
    <citation type="journal article" date="2023" name="Arcadia Sci">
        <title>De novo assembly of a long-read Amblyomma americanum tick genome.</title>
        <authorList>
            <person name="Chou S."/>
            <person name="Poskanzer K.E."/>
            <person name="Rollins M."/>
            <person name="Thuy-Boun P.S."/>
        </authorList>
    </citation>
    <scope>NUCLEOTIDE SEQUENCE [LARGE SCALE GENOMIC DNA]</scope>
    <source>
        <strain evidence="2">F_SG_1</strain>
        <tissue evidence="2">Salivary glands</tissue>
    </source>
</reference>
<feature type="compositionally biased region" description="Polar residues" evidence="1">
    <location>
        <begin position="38"/>
        <end position="53"/>
    </location>
</feature>
<sequence>MTKQELIASAALFPTGPREALRGAPVARSHVQVPHSVAKTSVQGSKQIGDSGQASTTARSVFVPSIQAFTACPRCAGGTVMPKRRHEEDDCAVESDPFGVKLLEAFEVAPPQALEMMGRSPSRYAGLAVDHRRPCTSQEGRLCHIFGSLKAWNRLLWMIGLELQEKSASELSVVAASDGTCLRLGARLKDKLKVALYMYHLIAQHHCVVEATINDDIIAGLQGIMCRTIRDSRGLKRITLSFSPPRMRISLRDVAEAIASLTRLESLSLRGDIQGTFLGHLMPLLAGTASLTVFRASNVHVHNPPVNIFRGGLLENGSIKELSLHAKLLDGGSRRCGPGNLDHGLARYLQTNTSLTSLKITDPLGSSEVDVWTICLALSENTVLSRLDLNVFMLKFAYATPIKCLLNRSKTLKYFTLTYSFIERNREAASEDRASVNAQPPMQFCRQCQKYHSEETQHVARWITALLTDSTSLKELTFSMSGFCLLECKGFLRAIARNKTLEKLTFTDLHENTLDMCSALCESGVQKRVLVDSRCIVYYPDIGLEPWRGAAVGVTFGILQAAADRVTTSGNLTEITLQVFSILCATGATDPAKTDIVQLIQRAPCIKDLVLDLKSGTLDVRFSSRCRLDMAPLASLMHRSRTLRAFTLKPPCPAAFTEFVAELLKPEFENIYTLHSLQFTYEGGEMVKERLDIQGIVHRNRALPKRAAAYVTGTSAKYTADAFEKVSESPELIEELQSVASIEEAGAKQLIAESTLRLADFTEFMRLAGVVFDSVECNPSEDGKKQLDDLPEPCLRHIRKFVCLSDVLDAHH</sequence>
<protein>
    <submittedName>
        <fullName evidence="2">Uncharacterized protein</fullName>
    </submittedName>
</protein>
<keyword evidence="3" id="KW-1185">Reference proteome</keyword>
<dbReference type="AlphaFoldDB" id="A0AAQ4F7J6"/>
<name>A0AAQ4F7J6_AMBAM</name>
<evidence type="ECO:0000313" key="2">
    <source>
        <dbReference type="EMBL" id="KAK8783110.1"/>
    </source>
</evidence>
<accession>A0AAQ4F7J6</accession>
<proteinExistence type="predicted"/>
<evidence type="ECO:0000256" key="1">
    <source>
        <dbReference type="SAM" id="MobiDB-lite"/>
    </source>
</evidence>
<organism evidence="2 3">
    <name type="scientific">Amblyomma americanum</name>
    <name type="common">Lone star tick</name>
    <dbReference type="NCBI Taxonomy" id="6943"/>
    <lineage>
        <taxon>Eukaryota</taxon>
        <taxon>Metazoa</taxon>
        <taxon>Ecdysozoa</taxon>
        <taxon>Arthropoda</taxon>
        <taxon>Chelicerata</taxon>
        <taxon>Arachnida</taxon>
        <taxon>Acari</taxon>
        <taxon>Parasitiformes</taxon>
        <taxon>Ixodida</taxon>
        <taxon>Ixodoidea</taxon>
        <taxon>Ixodidae</taxon>
        <taxon>Amblyomminae</taxon>
        <taxon>Amblyomma</taxon>
    </lineage>
</organism>
<dbReference type="InterPro" id="IPR032675">
    <property type="entry name" value="LRR_dom_sf"/>
</dbReference>
<dbReference type="Gene3D" id="3.80.10.10">
    <property type="entry name" value="Ribonuclease Inhibitor"/>
    <property type="match status" value="1"/>
</dbReference>